<organism evidence="2 3">
    <name type="scientific">Ignelater luminosus</name>
    <name type="common">Cucubano</name>
    <name type="synonym">Pyrophorus luminosus</name>
    <dbReference type="NCBI Taxonomy" id="2038154"/>
    <lineage>
        <taxon>Eukaryota</taxon>
        <taxon>Metazoa</taxon>
        <taxon>Ecdysozoa</taxon>
        <taxon>Arthropoda</taxon>
        <taxon>Hexapoda</taxon>
        <taxon>Insecta</taxon>
        <taxon>Pterygota</taxon>
        <taxon>Neoptera</taxon>
        <taxon>Endopterygota</taxon>
        <taxon>Coleoptera</taxon>
        <taxon>Polyphaga</taxon>
        <taxon>Elateriformia</taxon>
        <taxon>Elateroidea</taxon>
        <taxon>Elateridae</taxon>
        <taxon>Agrypninae</taxon>
        <taxon>Pyrophorini</taxon>
        <taxon>Ignelater</taxon>
    </lineage>
</organism>
<accession>A0A8K0G237</accession>
<proteinExistence type="predicted"/>
<dbReference type="OrthoDB" id="6328618at2759"/>
<dbReference type="PANTHER" id="PTHR21177:SF7">
    <property type="entry name" value="GH11627P"/>
    <property type="match status" value="1"/>
</dbReference>
<dbReference type="InterPro" id="IPR031993">
    <property type="entry name" value="DUF4789"/>
</dbReference>
<comment type="caution">
    <text evidence="2">The sequence shown here is derived from an EMBL/GenBank/DDBJ whole genome shotgun (WGS) entry which is preliminary data.</text>
</comment>
<dbReference type="Proteomes" id="UP000801492">
    <property type="component" value="Unassembled WGS sequence"/>
</dbReference>
<reference evidence="2" key="1">
    <citation type="submission" date="2019-08" db="EMBL/GenBank/DDBJ databases">
        <title>The genome of the North American firefly Photinus pyralis.</title>
        <authorList>
            <consortium name="Photinus pyralis genome working group"/>
            <person name="Fallon T.R."/>
            <person name="Sander Lower S.E."/>
            <person name="Weng J.-K."/>
        </authorList>
    </citation>
    <scope>NUCLEOTIDE SEQUENCE</scope>
    <source>
        <strain evidence="2">TRF0915ILg1</strain>
        <tissue evidence="2">Whole body</tissue>
    </source>
</reference>
<protein>
    <recommendedName>
        <fullName evidence="1">DUF4789 domain-containing protein</fullName>
    </recommendedName>
</protein>
<keyword evidence="3" id="KW-1185">Reference proteome</keyword>
<dbReference type="AlphaFoldDB" id="A0A8K0G237"/>
<sequence>MGNNKKREKVNQISDSASIPISNNLQVGYPCPEGMELSPTTITSPNGEKRVAAECRCPPRTAQFARDGQCYELFTVGPCEHGHYFAPDTQYESSSHKRRWGVCKHIEKCPNRNEIFWPQDGKCYLYLTRGPCSKGQLITLGINKIAVCRCNHRYEMRKYWSTGNGCFEHFTRGPCRETGHLFLPDRSCGCHNLLPHYHNGTQLCYEIGTIGPCNSGEQFQLDPTEQKATCQCKKGHIRYVKDSNCYRPYTQGPCEQGYILVNSTSCIKQPCEKGYLYYPANKSCYRIGTRGPCRNGHVITFDFETRPSIDGISYNGLCQCKKPNCIESEQSTTCINDRTVVLHNKRCFKLYSQGPCPAGAWLALKRQSKTDMWEENRSKEGVCECMPGYKETIRTENNKNVTECIGPTVVL</sequence>
<evidence type="ECO:0000313" key="2">
    <source>
        <dbReference type="EMBL" id="KAF2883201.1"/>
    </source>
</evidence>
<feature type="non-terminal residue" evidence="2">
    <location>
        <position position="1"/>
    </location>
</feature>
<dbReference type="EMBL" id="VTPC01090545">
    <property type="protein sequence ID" value="KAF2883201.1"/>
    <property type="molecule type" value="Genomic_DNA"/>
</dbReference>
<feature type="domain" description="DUF4789" evidence="1">
    <location>
        <begin position="49"/>
        <end position="90"/>
    </location>
</feature>
<evidence type="ECO:0000259" key="1">
    <source>
        <dbReference type="Pfam" id="PF16033"/>
    </source>
</evidence>
<dbReference type="PANTHER" id="PTHR21177">
    <property type="entry name" value="IP06524P-RELATED"/>
    <property type="match status" value="1"/>
</dbReference>
<name>A0A8K0G237_IGNLU</name>
<dbReference type="Pfam" id="PF16033">
    <property type="entry name" value="DUF4789"/>
    <property type="match status" value="2"/>
</dbReference>
<gene>
    <name evidence="2" type="ORF">ILUMI_22976</name>
</gene>
<evidence type="ECO:0000313" key="3">
    <source>
        <dbReference type="Proteomes" id="UP000801492"/>
    </source>
</evidence>
<feature type="domain" description="DUF4789" evidence="1">
    <location>
        <begin position="222"/>
        <end position="272"/>
    </location>
</feature>